<keyword evidence="3 5" id="KW-1133">Transmembrane helix</keyword>
<name>A0A8H6M664_9AGAR</name>
<dbReference type="Pfam" id="PF13520">
    <property type="entry name" value="AA_permease_2"/>
    <property type="match status" value="1"/>
</dbReference>
<feature type="transmembrane region" description="Helical" evidence="5">
    <location>
        <begin position="370"/>
        <end position="391"/>
    </location>
</feature>
<evidence type="ECO:0000256" key="5">
    <source>
        <dbReference type="SAM" id="Phobius"/>
    </source>
</evidence>
<dbReference type="AlphaFoldDB" id="A0A8H6M664"/>
<dbReference type="Proteomes" id="UP000521943">
    <property type="component" value="Unassembled WGS sequence"/>
</dbReference>
<feature type="transmembrane region" description="Helical" evidence="5">
    <location>
        <begin position="403"/>
        <end position="422"/>
    </location>
</feature>
<evidence type="ECO:0000313" key="7">
    <source>
        <dbReference type="Proteomes" id="UP000521943"/>
    </source>
</evidence>
<dbReference type="GO" id="GO:0015179">
    <property type="term" value="F:L-amino acid transmembrane transporter activity"/>
    <property type="evidence" value="ECO:0007669"/>
    <property type="project" value="TreeGrafter"/>
</dbReference>
<dbReference type="Gene3D" id="1.20.1740.10">
    <property type="entry name" value="Amino acid/polyamine transporter I"/>
    <property type="match status" value="1"/>
</dbReference>
<proteinExistence type="predicted"/>
<dbReference type="GO" id="GO:0016020">
    <property type="term" value="C:membrane"/>
    <property type="evidence" value="ECO:0007669"/>
    <property type="project" value="UniProtKB-SubCell"/>
</dbReference>
<evidence type="ECO:0000256" key="3">
    <source>
        <dbReference type="ARBA" id="ARBA00022989"/>
    </source>
</evidence>
<dbReference type="InterPro" id="IPR002293">
    <property type="entry name" value="AA/rel_permease1"/>
</dbReference>
<comment type="caution">
    <text evidence="6">The sequence shown here is derived from an EMBL/GenBank/DDBJ whole genome shotgun (WGS) entry which is preliminary data.</text>
</comment>
<protein>
    <submittedName>
        <fullName evidence="6">Amino acid transporter</fullName>
    </submittedName>
</protein>
<evidence type="ECO:0000313" key="6">
    <source>
        <dbReference type="EMBL" id="KAF6757233.1"/>
    </source>
</evidence>
<evidence type="ECO:0000256" key="2">
    <source>
        <dbReference type="ARBA" id="ARBA00022692"/>
    </source>
</evidence>
<keyword evidence="7" id="KW-1185">Reference proteome</keyword>
<dbReference type="InterPro" id="IPR050598">
    <property type="entry name" value="AminoAcid_Transporter"/>
</dbReference>
<reference evidence="6 7" key="1">
    <citation type="submission" date="2020-07" db="EMBL/GenBank/DDBJ databases">
        <title>Comparative genomics of pyrophilous fungi reveals a link between fire events and developmental genes.</title>
        <authorList>
            <consortium name="DOE Joint Genome Institute"/>
            <person name="Steindorff A.S."/>
            <person name="Carver A."/>
            <person name="Calhoun S."/>
            <person name="Stillman K."/>
            <person name="Liu H."/>
            <person name="Lipzen A."/>
            <person name="Pangilinan J."/>
            <person name="Labutti K."/>
            <person name="Bruns T.D."/>
            <person name="Grigoriev I.V."/>
        </authorList>
    </citation>
    <scope>NUCLEOTIDE SEQUENCE [LARGE SCALE GENOMIC DNA]</scope>
    <source>
        <strain evidence="6 7">CBS 144469</strain>
    </source>
</reference>
<dbReference type="EMBL" id="JACGCI010000023">
    <property type="protein sequence ID" value="KAF6757233.1"/>
    <property type="molecule type" value="Genomic_DNA"/>
</dbReference>
<feature type="transmembrane region" description="Helical" evidence="5">
    <location>
        <begin position="81"/>
        <end position="102"/>
    </location>
</feature>
<organism evidence="6 7">
    <name type="scientific">Ephemerocybe angulata</name>
    <dbReference type="NCBI Taxonomy" id="980116"/>
    <lineage>
        <taxon>Eukaryota</taxon>
        <taxon>Fungi</taxon>
        <taxon>Dikarya</taxon>
        <taxon>Basidiomycota</taxon>
        <taxon>Agaricomycotina</taxon>
        <taxon>Agaricomycetes</taxon>
        <taxon>Agaricomycetidae</taxon>
        <taxon>Agaricales</taxon>
        <taxon>Agaricineae</taxon>
        <taxon>Psathyrellaceae</taxon>
        <taxon>Ephemerocybe</taxon>
    </lineage>
</organism>
<feature type="transmembrane region" description="Helical" evidence="5">
    <location>
        <begin position="472"/>
        <end position="496"/>
    </location>
</feature>
<feature type="transmembrane region" description="Helical" evidence="5">
    <location>
        <begin position="129"/>
        <end position="157"/>
    </location>
</feature>
<comment type="subcellular location">
    <subcellularLocation>
        <location evidence="1">Membrane</location>
        <topology evidence="1">Multi-pass membrane protein</topology>
    </subcellularLocation>
</comment>
<evidence type="ECO:0000256" key="1">
    <source>
        <dbReference type="ARBA" id="ARBA00004141"/>
    </source>
</evidence>
<accession>A0A8H6M664</accession>
<feature type="transmembrane region" description="Helical" evidence="5">
    <location>
        <begin position="443"/>
        <end position="460"/>
    </location>
</feature>
<dbReference type="PANTHER" id="PTHR11785:SF353">
    <property type="entry name" value="METHIONINE TRANSPORTER (EUROFUNG)"/>
    <property type="match status" value="1"/>
</dbReference>
<dbReference type="PANTHER" id="PTHR11785">
    <property type="entry name" value="AMINO ACID TRANSPORTER"/>
    <property type="match status" value="1"/>
</dbReference>
<sequence length="533" mass="57371">MATNYSAGSSSESTPLLKASVTVSTHEVEDVDENALAPVENTNPLGKEVTLLTAFMLNIGQITGSGIYAVPGVILNSVGSIGLLLTYWVITPLFAFGGLMLYSELASMFPNRSGAEVVYLEQAYPRPRFFVSTSFAVIAILTSFSASNAIVFAQYFLTALQIPITDVSQTVTALAVVFVTVGSVGVSTKGSLRAVNILTFFKVVSLCFIVVSGFAVLAGLTRVTDPWDSFKKPFEGSTSNANALATAFVKTNTPLSAGTTRSTSSGKSRAETLSGPCAKRAFLSLSATSVLFFFINVAYVAAVPAEEIRNSGQLVAVLFFQRVFGDSFSAKLFPLLVALSCFGNIARVIREVGRQGLLPYPTFFASTKPFGTPLGPVALKGFLTFIVILAVPARDTFNFVLDLASYPHLIFQIAMVVGVWILRKRNAKKNLPPSSLQTHNFYIILYLASAILLLVLPWVPPEPGHADVSFWYATYCVAGLGLIAACGVYYVIWVVVLPKLGGYDIVEEVKGLEGGAKTTRLVRRYKLPREEEN</sequence>
<dbReference type="PIRSF" id="PIRSF006060">
    <property type="entry name" value="AA_transporter"/>
    <property type="match status" value="1"/>
</dbReference>
<feature type="transmembrane region" description="Helical" evidence="5">
    <location>
        <begin position="281"/>
        <end position="302"/>
    </location>
</feature>
<keyword evidence="2 5" id="KW-0812">Transmembrane</keyword>
<gene>
    <name evidence="6" type="ORF">DFP72DRAFT_892057</name>
</gene>
<feature type="transmembrane region" description="Helical" evidence="5">
    <location>
        <begin position="49"/>
        <end position="69"/>
    </location>
</feature>
<feature type="transmembrane region" description="Helical" evidence="5">
    <location>
        <begin position="200"/>
        <end position="221"/>
    </location>
</feature>
<dbReference type="OrthoDB" id="5982228at2759"/>
<feature type="transmembrane region" description="Helical" evidence="5">
    <location>
        <begin position="169"/>
        <end position="188"/>
    </location>
</feature>
<evidence type="ECO:0000256" key="4">
    <source>
        <dbReference type="ARBA" id="ARBA00023136"/>
    </source>
</evidence>
<keyword evidence="4 5" id="KW-0472">Membrane</keyword>